<accession>A0A7W3IRH1</accession>
<proteinExistence type="predicted"/>
<organism evidence="1 2">
    <name type="scientific">Microlunatus kandeliicorticis</name>
    <dbReference type="NCBI Taxonomy" id="1759536"/>
    <lineage>
        <taxon>Bacteria</taxon>
        <taxon>Bacillati</taxon>
        <taxon>Actinomycetota</taxon>
        <taxon>Actinomycetes</taxon>
        <taxon>Propionibacteriales</taxon>
        <taxon>Propionibacteriaceae</taxon>
        <taxon>Microlunatus</taxon>
    </lineage>
</organism>
<dbReference type="RefSeq" id="WP_182559459.1">
    <property type="nucleotide sequence ID" value="NZ_JACGWT010000002.1"/>
</dbReference>
<dbReference type="AlphaFoldDB" id="A0A7W3IRH1"/>
<sequence length="147" mass="15400">MTLENPEPSDDQLDPVGSTDLIAAALRSDAAEVDTLVRVLTATLGDALPPGLVEVERSRSFGDRLSGRDGTPVAVTVSAGDLQLRLSHAKGRGGPVRAERQRVVRGVVISREEIGIDAWVATLAAVLRDLAARNAAARDALARMLGA</sequence>
<dbReference type="EMBL" id="JACGWT010000002">
    <property type="protein sequence ID" value="MBA8793916.1"/>
    <property type="molecule type" value="Genomic_DNA"/>
</dbReference>
<keyword evidence="2" id="KW-1185">Reference proteome</keyword>
<comment type="caution">
    <text evidence="1">The sequence shown here is derived from an EMBL/GenBank/DDBJ whole genome shotgun (WGS) entry which is preliminary data.</text>
</comment>
<dbReference type="Proteomes" id="UP000523079">
    <property type="component" value="Unassembled WGS sequence"/>
</dbReference>
<protein>
    <submittedName>
        <fullName evidence="1">Uncharacterized protein</fullName>
    </submittedName>
</protein>
<evidence type="ECO:0000313" key="1">
    <source>
        <dbReference type="EMBL" id="MBA8793916.1"/>
    </source>
</evidence>
<evidence type="ECO:0000313" key="2">
    <source>
        <dbReference type="Proteomes" id="UP000523079"/>
    </source>
</evidence>
<reference evidence="1 2" key="1">
    <citation type="submission" date="2020-07" db="EMBL/GenBank/DDBJ databases">
        <title>Sequencing the genomes of 1000 actinobacteria strains.</title>
        <authorList>
            <person name="Klenk H.-P."/>
        </authorList>
    </citation>
    <scope>NUCLEOTIDE SEQUENCE [LARGE SCALE GENOMIC DNA]</scope>
    <source>
        <strain evidence="1 2">DSM 100723</strain>
    </source>
</reference>
<gene>
    <name evidence="1" type="ORF">FHX74_001521</name>
</gene>
<name>A0A7W3IRH1_9ACTN</name>